<dbReference type="Pfam" id="PF04578">
    <property type="entry name" value="DUF594"/>
    <property type="match status" value="1"/>
</dbReference>
<name>A0A699HK49_TANCI</name>
<reference evidence="1" key="1">
    <citation type="journal article" date="2019" name="Sci. Rep.">
        <title>Draft genome of Tanacetum cinerariifolium, the natural source of mosquito coil.</title>
        <authorList>
            <person name="Yamashiro T."/>
            <person name="Shiraishi A."/>
            <person name="Satake H."/>
            <person name="Nakayama K."/>
        </authorList>
    </citation>
    <scope>NUCLEOTIDE SEQUENCE</scope>
</reference>
<proteinExistence type="predicted"/>
<protein>
    <submittedName>
        <fullName evidence="1">Uncharacterized protein</fullName>
    </submittedName>
</protein>
<dbReference type="AlphaFoldDB" id="A0A699HK49"/>
<sequence length="596" mass="67742">MEIFAVVTLLRSDWTDHWLSQHNYTRNMLVFLLLKKPTKLRWSGSTAKLDLISVALEEKPTSLMQIQKFFGIDKNRVKHCYKTYRNVSDNLKSLVYNQFLEFIMKVNSDPIALCSHKGSFSLRENKCDKLLWSITKVAFDQSILIRHVATTLYYSDLESDRDHTDINVCRVESKHLSDYLLHLLVAYPVMLPMDKGPINEKDEACQKLLQVDCTEVWPKEVKGDRSKSALFEGCRLASSLKEMKRGDMWKITSQVWIEMLAYAATHCRGFHHAQQLQKGATELFEQPRRRILWRWQGMDSISKVHSFEKFSYDVAQKDPPVYAPPSTSREYTLKTQLLRIDMHGDETLNAYSNRAQEYDDALAAIAEPVKNKDLVMLAVSDLHEEYNGLKTITTNHQSPTAFSELHALLSDHDYMLGKTRAPASSITSSFAANYVVGSPSMLEARQAQLSKLSAQLSAFEFQVYPLHHLVHKPFMVLANQTTKRVTITTTVAIATTLVVTTTTEVVVMVINLIGHGHKTQWRQAMKEEYDALVKNEMLSLVPRASNTNVVESEHGMLICHSSGSNLQAITGMLWKGNPDTSLEAFLDADWVGDSDD</sequence>
<evidence type="ECO:0000313" key="1">
    <source>
        <dbReference type="EMBL" id="GEY43908.1"/>
    </source>
</evidence>
<dbReference type="PANTHER" id="PTHR31325">
    <property type="entry name" value="OS01G0798800 PROTEIN-RELATED"/>
    <property type="match status" value="1"/>
</dbReference>
<gene>
    <name evidence="1" type="ORF">Tci_415882</name>
</gene>
<dbReference type="EMBL" id="BKCJ010178638">
    <property type="protein sequence ID" value="GEY43908.1"/>
    <property type="molecule type" value="Genomic_DNA"/>
</dbReference>
<dbReference type="InterPro" id="IPR007658">
    <property type="entry name" value="DUF594"/>
</dbReference>
<organism evidence="1">
    <name type="scientific">Tanacetum cinerariifolium</name>
    <name type="common">Dalmatian daisy</name>
    <name type="synonym">Chrysanthemum cinerariifolium</name>
    <dbReference type="NCBI Taxonomy" id="118510"/>
    <lineage>
        <taxon>Eukaryota</taxon>
        <taxon>Viridiplantae</taxon>
        <taxon>Streptophyta</taxon>
        <taxon>Embryophyta</taxon>
        <taxon>Tracheophyta</taxon>
        <taxon>Spermatophyta</taxon>
        <taxon>Magnoliopsida</taxon>
        <taxon>eudicotyledons</taxon>
        <taxon>Gunneridae</taxon>
        <taxon>Pentapetalae</taxon>
        <taxon>asterids</taxon>
        <taxon>campanulids</taxon>
        <taxon>Asterales</taxon>
        <taxon>Asteraceae</taxon>
        <taxon>Asteroideae</taxon>
        <taxon>Anthemideae</taxon>
        <taxon>Anthemidinae</taxon>
        <taxon>Tanacetum</taxon>
    </lineage>
</organism>
<comment type="caution">
    <text evidence="1">The sequence shown here is derived from an EMBL/GenBank/DDBJ whole genome shotgun (WGS) entry which is preliminary data.</text>
</comment>
<accession>A0A699HK49</accession>